<dbReference type="Proteomes" id="UP001603857">
    <property type="component" value="Unassembled WGS sequence"/>
</dbReference>
<dbReference type="PANTHER" id="PTHR11439:SF442">
    <property type="entry name" value="CYSTEINE-RICH RLK (RECEPTOR-LIKE PROTEIN KINASE) 8"/>
    <property type="match status" value="1"/>
</dbReference>
<dbReference type="AlphaFoldDB" id="A0ABD1LVL4"/>
<evidence type="ECO:0000313" key="2">
    <source>
        <dbReference type="EMBL" id="KAL2327534.1"/>
    </source>
</evidence>
<comment type="caution">
    <text evidence="2">The sequence shown here is derived from an EMBL/GenBank/DDBJ whole genome shotgun (WGS) entry which is preliminary data.</text>
</comment>
<organism evidence="2 3">
    <name type="scientific">Flemingia macrophylla</name>
    <dbReference type="NCBI Taxonomy" id="520843"/>
    <lineage>
        <taxon>Eukaryota</taxon>
        <taxon>Viridiplantae</taxon>
        <taxon>Streptophyta</taxon>
        <taxon>Embryophyta</taxon>
        <taxon>Tracheophyta</taxon>
        <taxon>Spermatophyta</taxon>
        <taxon>Magnoliopsida</taxon>
        <taxon>eudicotyledons</taxon>
        <taxon>Gunneridae</taxon>
        <taxon>Pentapetalae</taxon>
        <taxon>rosids</taxon>
        <taxon>fabids</taxon>
        <taxon>Fabales</taxon>
        <taxon>Fabaceae</taxon>
        <taxon>Papilionoideae</taxon>
        <taxon>50 kb inversion clade</taxon>
        <taxon>NPAAA clade</taxon>
        <taxon>indigoferoid/millettioid clade</taxon>
        <taxon>Phaseoleae</taxon>
        <taxon>Flemingia</taxon>
    </lineage>
</organism>
<feature type="domain" description="Reverse transcriptase Ty1/copia-type" evidence="1">
    <location>
        <begin position="2"/>
        <end position="183"/>
    </location>
</feature>
<dbReference type="CDD" id="cd09272">
    <property type="entry name" value="RNase_HI_RT_Ty1"/>
    <property type="match status" value="1"/>
</dbReference>
<dbReference type="InterPro" id="IPR013103">
    <property type="entry name" value="RVT_2"/>
</dbReference>
<name>A0ABD1LVL4_9FABA</name>
<protein>
    <recommendedName>
        <fullName evidence="1">Reverse transcriptase Ty1/copia-type domain-containing protein</fullName>
    </recommendedName>
</protein>
<reference evidence="2 3" key="1">
    <citation type="submission" date="2024-08" db="EMBL/GenBank/DDBJ databases">
        <title>Insights into the chromosomal genome structure of Flemingia macrophylla.</title>
        <authorList>
            <person name="Ding Y."/>
            <person name="Zhao Y."/>
            <person name="Bi W."/>
            <person name="Wu M."/>
            <person name="Zhao G."/>
            <person name="Gong Y."/>
            <person name="Li W."/>
            <person name="Zhang P."/>
        </authorList>
    </citation>
    <scope>NUCLEOTIDE SEQUENCE [LARGE SCALE GENOMIC DNA]</scope>
    <source>
        <strain evidence="2">DYQJB</strain>
        <tissue evidence="2">Leaf</tissue>
    </source>
</reference>
<evidence type="ECO:0000313" key="3">
    <source>
        <dbReference type="Proteomes" id="UP001603857"/>
    </source>
</evidence>
<dbReference type="EMBL" id="JBGMDY010000007">
    <property type="protein sequence ID" value="KAL2327534.1"/>
    <property type="molecule type" value="Genomic_DNA"/>
</dbReference>
<sequence length="421" mass="48737">MEAIRLLLAFATYMKMTLYQMDVKCVFLNGIINEEVYVEQPPGFENEKAATHVFKLNKALYGLKQAPRAWYDKLSSFLVENDFIRGKVDSTLFRKDFKSDFIIVQIYVDDIIFGATNEQLCKEFSSMMQEEFEMSMMGELKFFLGLQILQSDEGIKIHQTKYTKELLKRFKMYDAKEMKTPMHPSSALILDEDSPNVDQTQYRAMIGSLLYLTASRPDIMFSVCVCARFQMEPREVHLKVVKRIFRYLKGTINTGLCFRRGQDFSLLGYCDADYAGDRWERKNTSGGCHFMGSCLVSWTSKRQSTIALSTCEAEYVLAGHCCTQLLWLKHQLEDYDIHEGNIPIMCDNTAAINLSKNPVMHSRSKHIEIKHHFIRDYVQRGTVELIFINTEEQLADIFTKPLPEDRFMSLRLSLGLEPITE</sequence>
<dbReference type="SUPFAM" id="SSF56672">
    <property type="entry name" value="DNA/RNA polymerases"/>
    <property type="match status" value="1"/>
</dbReference>
<evidence type="ECO:0000259" key="1">
    <source>
        <dbReference type="Pfam" id="PF07727"/>
    </source>
</evidence>
<dbReference type="PANTHER" id="PTHR11439">
    <property type="entry name" value="GAG-POL-RELATED RETROTRANSPOSON"/>
    <property type="match status" value="1"/>
</dbReference>
<dbReference type="Pfam" id="PF07727">
    <property type="entry name" value="RVT_2"/>
    <property type="match status" value="1"/>
</dbReference>
<dbReference type="InterPro" id="IPR043502">
    <property type="entry name" value="DNA/RNA_pol_sf"/>
</dbReference>
<accession>A0ABD1LVL4</accession>
<gene>
    <name evidence="2" type="ORF">Fmac_020961</name>
</gene>
<proteinExistence type="predicted"/>
<keyword evidence="3" id="KW-1185">Reference proteome</keyword>